<feature type="transmembrane region" description="Helical" evidence="2">
    <location>
        <begin position="49"/>
        <end position="73"/>
    </location>
</feature>
<evidence type="ECO:0000313" key="4">
    <source>
        <dbReference type="Proteomes" id="UP000324800"/>
    </source>
</evidence>
<keyword evidence="2" id="KW-1133">Transmembrane helix</keyword>
<feature type="transmembrane region" description="Helical" evidence="2">
    <location>
        <begin position="149"/>
        <end position="176"/>
    </location>
</feature>
<feature type="transmembrane region" description="Helical" evidence="2">
    <location>
        <begin position="256"/>
        <end position="279"/>
    </location>
</feature>
<feature type="transmembrane region" description="Helical" evidence="2">
    <location>
        <begin position="223"/>
        <end position="244"/>
    </location>
</feature>
<sequence length="463" mass="50820">MAPRAKKTNPCVKALLYISTIVVIVVFLVMIILGILVLAKLSKVKYLNIVAIVAIIIGVLGIVVSIFGIWGLFKSKLEGKPKYAVLFFAGTVIVLQVLLIVIGFACFFARPTVNSLVVLNQNQLKTWFSNLTDAEFNTLIRMLKLAVDYLNVVGAIFFVAAVIAILILILLCFYVGKLSFARFLITSSSIVLIVVGFVLAIFLLITNPSSLTVAGQQVLNKQIITAMVVVLFVIGAVGICGLIAAKCGSKFKILSILFIIIIGVLAIGAFGVFIAAAALRKKFVNGVDSYCDGGEIPVADVTEEEDEEEEEQPDDLAMNYNSDSNPKYLPFDIQIQPDSEHYTIHSSTTTNSVAECNEMLSRLRDSNCGEITDETEQLKCRNDLTFADVIDLIKKMKGGWVDLIISVAIYITVYLVLNVIAGIYNTVKKDPKPEQDNPKKRRASATKQDQRMDTINIADENRF</sequence>
<feature type="transmembrane region" description="Helical" evidence="2">
    <location>
        <begin position="403"/>
        <end position="424"/>
    </location>
</feature>
<keyword evidence="2" id="KW-0472">Membrane</keyword>
<gene>
    <name evidence="3" type="ORF">EZS28_020446</name>
</gene>
<proteinExistence type="predicted"/>
<organism evidence="3 4">
    <name type="scientific">Streblomastix strix</name>
    <dbReference type="NCBI Taxonomy" id="222440"/>
    <lineage>
        <taxon>Eukaryota</taxon>
        <taxon>Metamonada</taxon>
        <taxon>Preaxostyla</taxon>
        <taxon>Oxymonadida</taxon>
        <taxon>Streblomastigidae</taxon>
        <taxon>Streblomastix</taxon>
    </lineage>
</organism>
<feature type="transmembrane region" description="Helical" evidence="2">
    <location>
        <begin position="85"/>
        <end position="110"/>
    </location>
</feature>
<keyword evidence="2" id="KW-0812">Transmembrane</keyword>
<feature type="transmembrane region" description="Helical" evidence="2">
    <location>
        <begin position="183"/>
        <end position="203"/>
    </location>
</feature>
<name>A0A5J4VN41_9EUKA</name>
<feature type="transmembrane region" description="Helical" evidence="2">
    <location>
        <begin position="14"/>
        <end position="37"/>
    </location>
</feature>
<accession>A0A5J4VN41</accession>
<feature type="compositionally biased region" description="Basic and acidic residues" evidence="1">
    <location>
        <begin position="429"/>
        <end position="438"/>
    </location>
</feature>
<reference evidence="3 4" key="1">
    <citation type="submission" date="2019-03" db="EMBL/GenBank/DDBJ databases">
        <title>Single cell metagenomics reveals metabolic interactions within the superorganism composed of flagellate Streblomastix strix and complex community of Bacteroidetes bacteria on its surface.</title>
        <authorList>
            <person name="Treitli S.C."/>
            <person name="Kolisko M."/>
            <person name="Husnik F."/>
            <person name="Keeling P."/>
            <person name="Hampl V."/>
        </authorList>
    </citation>
    <scope>NUCLEOTIDE SEQUENCE [LARGE SCALE GENOMIC DNA]</scope>
    <source>
        <strain evidence="3">ST1C</strain>
    </source>
</reference>
<evidence type="ECO:0000313" key="3">
    <source>
        <dbReference type="EMBL" id="KAA6384028.1"/>
    </source>
</evidence>
<dbReference type="Proteomes" id="UP000324800">
    <property type="component" value="Unassembled WGS sequence"/>
</dbReference>
<feature type="region of interest" description="Disordered" evidence="1">
    <location>
        <begin position="429"/>
        <end position="451"/>
    </location>
</feature>
<dbReference type="EMBL" id="SNRW01005958">
    <property type="protein sequence ID" value="KAA6384028.1"/>
    <property type="molecule type" value="Genomic_DNA"/>
</dbReference>
<dbReference type="AlphaFoldDB" id="A0A5J4VN41"/>
<comment type="caution">
    <text evidence="3">The sequence shown here is derived from an EMBL/GenBank/DDBJ whole genome shotgun (WGS) entry which is preliminary data.</text>
</comment>
<evidence type="ECO:0000256" key="2">
    <source>
        <dbReference type="SAM" id="Phobius"/>
    </source>
</evidence>
<protein>
    <submittedName>
        <fullName evidence="3">Uncharacterized protein</fullName>
    </submittedName>
</protein>
<evidence type="ECO:0000256" key="1">
    <source>
        <dbReference type="SAM" id="MobiDB-lite"/>
    </source>
</evidence>